<dbReference type="GO" id="GO:0022857">
    <property type="term" value="F:transmembrane transporter activity"/>
    <property type="evidence" value="ECO:0007669"/>
    <property type="project" value="TreeGrafter"/>
</dbReference>
<dbReference type="GO" id="GO:0016020">
    <property type="term" value="C:membrane"/>
    <property type="evidence" value="ECO:0007669"/>
    <property type="project" value="UniProtKB-SubCell"/>
</dbReference>
<evidence type="ECO:0000256" key="2">
    <source>
        <dbReference type="ARBA" id="ARBA00022692"/>
    </source>
</evidence>
<feature type="transmembrane region" description="Helical" evidence="8">
    <location>
        <begin position="444"/>
        <end position="469"/>
    </location>
</feature>
<evidence type="ECO:0000256" key="6">
    <source>
        <dbReference type="ARBA" id="ARBA00038046"/>
    </source>
</evidence>
<evidence type="ECO:0000256" key="5">
    <source>
        <dbReference type="ARBA" id="ARBA00023180"/>
    </source>
</evidence>
<dbReference type="InterPro" id="IPR053958">
    <property type="entry name" value="HMGCR/SNAP/NPC1-like_SSD"/>
</dbReference>
<feature type="domain" description="SSD" evidence="9">
    <location>
        <begin position="374"/>
        <end position="469"/>
    </location>
</feature>
<evidence type="ECO:0000313" key="11">
    <source>
        <dbReference type="Proteomes" id="UP000054937"/>
    </source>
</evidence>
<protein>
    <recommendedName>
        <fullName evidence="9">SSD domain-containing protein</fullName>
    </recommendedName>
</protein>
<reference evidence="10 11" key="1">
    <citation type="journal article" date="2015" name="Sci. Rep.">
        <title>Genome of the facultative scuticociliatosis pathogen Pseudocohnilembus persalinus provides insight into its virulence through horizontal gene transfer.</title>
        <authorList>
            <person name="Xiong J."/>
            <person name="Wang G."/>
            <person name="Cheng J."/>
            <person name="Tian M."/>
            <person name="Pan X."/>
            <person name="Warren A."/>
            <person name="Jiang C."/>
            <person name="Yuan D."/>
            <person name="Miao W."/>
        </authorList>
    </citation>
    <scope>NUCLEOTIDE SEQUENCE [LARGE SCALE GENOMIC DNA]</scope>
    <source>
        <strain evidence="10">36N120E</strain>
    </source>
</reference>
<dbReference type="EMBL" id="LDAU01000114">
    <property type="protein sequence ID" value="KRX04597.1"/>
    <property type="molecule type" value="Genomic_DNA"/>
</dbReference>
<comment type="similarity">
    <text evidence="6">Belongs to the dispatched family.</text>
</comment>
<keyword evidence="4 8" id="KW-0472">Membrane</keyword>
<feature type="transmembrane region" description="Helical" evidence="8">
    <location>
        <begin position="412"/>
        <end position="432"/>
    </location>
</feature>
<proteinExistence type="inferred from homology"/>
<feature type="transmembrane region" description="Helical" evidence="8">
    <location>
        <begin position="954"/>
        <end position="973"/>
    </location>
</feature>
<dbReference type="PROSITE" id="PS50156">
    <property type="entry name" value="SSD"/>
    <property type="match status" value="2"/>
</dbReference>
<dbReference type="Gene3D" id="1.20.1640.10">
    <property type="entry name" value="Multidrug efflux transporter AcrB transmembrane domain"/>
    <property type="match status" value="2"/>
</dbReference>
<dbReference type="Pfam" id="PF12349">
    <property type="entry name" value="Sterol-sensing"/>
    <property type="match status" value="1"/>
</dbReference>
<keyword evidence="2 8" id="KW-0812">Transmembrane</keyword>
<dbReference type="InterPro" id="IPR052081">
    <property type="entry name" value="Dispatched_Hh_regulator"/>
</dbReference>
<feature type="region of interest" description="Disordered" evidence="7">
    <location>
        <begin position="1"/>
        <end position="26"/>
    </location>
</feature>
<feature type="transmembrane region" description="Helical" evidence="8">
    <location>
        <begin position="830"/>
        <end position="847"/>
    </location>
</feature>
<feature type="transmembrane region" description="Helical" evidence="8">
    <location>
        <begin position="342"/>
        <end position="364"/>
    </location>
</feature>
<feature type="transmembrane region" description="Helical" evidence="8">
    <location>
        <begin position="370"/>
        <end position="391"/>
    </location>
</feature>
<evidence type="ECO:0000259" key="9">
    <source>
        <dbReference type="PROSITE" id="PS50156"/>
    </source>
</evidence>
<evidence type="ECO:0000313" key="10">
    <source>
        <dbReference type="EMBL" id="KRX04597.1"/>
    </source>
</evidence>
<keyword evidence="11" id="KW-1185">Reference proteome</keyword>
<feature type="transmembrane region" description="Helical" evidence="8">
    <location>
        <begin position="854"/>
        <end position="876"/>
    </location>
</feature>
<keyword evidence="5" id="KW-0325">Glycoprotein</keyword>
<feature type="transmembrane region" description="Helical" evidence="8">
    <location>
        <begin position="60"/>
        <end position="80"/>
    </location>
</feature>
<evidence type="ECO:0000256" key="7">
    <source>
        <dbReference type="SAM" id="MobiDB-lite"/>
    </source>
</evidence>
<feature type="transmembrane region" description="Helical" evidence="8">
    <location>
        <begin position="925"/>
        <end position="948"/>
    </location>
</feature>
<dbReference type="InterPro" id="IPR000731">
    <property type="entry name" value="SSD"/>
</dbReference>
<dbReference type="PANTHER" id="PTHR45951:SF7">
    <property type="entry name" value="SSD DOMAIN-CONTAINING PROTEIN"/>
    <property type="match status" value="1"/>
</dbReference>
<dbReference type="PANTHER" id="PTHR45951">
    <property type="entry name" value="PROTEIN DISPATCHED-RELATED"/>
    <property type="match status" value="1"/>
</dbReference>
<sequence>MTKTLTKTQKKPPSPDADLLKQQKKEHKKKEKALLEKEIAHNSKKFKLADFFVHRPLTTLLINFAIFILASALSLGLGAFDMAENSDREYLIWDDIRVQDFDMQQLMEEQFQEDQSADQELPVRSQEEIDWNTNIILKCNDCDNILTAEGIKHIVQIEKDIINLDKYENVCLATLSSTDCASNAIYTINTIIDAKGLDYQNLSDSDVEDIIDEILANFDTYKFLFSNDFDENSRKASYMRFIMNFGVPLQVNGHTYKNKFDEEEKQEEYFDDFSQDVLDYQEKYEKKLPGKYGLYMYSSRIDALLFKQIVDSDSMWAIASVLFVYAYLTFHVKSLIISTFSIISILVSFPITQVIYSLIFQISYFSSLHIMAVFVILGIAADDLFVLVDAWNQTAFYDQIKEDLTKRMALTFRRAAYAMLATSSTTSAAFFATGLSDIMPISAFGIYAGILVPINYILTIFFMPCILVINEKVKCCKRKQKKEQNLQELQKYQKQQEFQTNEQQTGQQNYIAKQTSTLEVIQRVESEKEQNQVSSNQVIIDPQQKQQEKQYQDIDDDEKSDIEDVPEQKLPPVEKFFAHYFNNFIRKIKFIVILVIIVWLAISVWQATKISPLTEPEQFLPDDQQVEISKKLLLEGFHASSFSNSGIKIYYFWGVQGINKEGVSMWDPENLGKIKWDKNFDLSSKNNQQWFYDYCDELQNNELVQDGLVESFIFGFKDYADANAGGFPVEQDDFMEVLKNYVENDLDGQYHFNLNRIGLIDDKLQYVQIKIAAKGVPFRPYKETYPLWEKWNKLVNNGNDDAPDGLNKARFTAKQHFSWMISEKAFTDNALQGMLISILFAFVVLLFSTKNIIITIYSILSIVGIVLSCVCIMQFSDWELGVAESIALVVLIGMSVDYVVHLANHYVESIYTDRHNKIMVSLRDLGISIISSAVTTIGSGVFLIFAQLVIFNKFAILVICTILFSLLFSLFFFSSLCHIIGPQNDFGNVMVLFKKCKKNNQLSVSNNEKEHNSGNKSQDNDNQQYIQKGIVDEQVKYFQQNENNINMQKSGEVAINEIDEEAIGNKIPEIYQSNHENSGSSQNNKQQGCYVKNSQANFKLIQNILYQELKENQIQFADIIILPELNKVYLITNITKQKYFLVYNIYIEYDDSDQQEFLKIKTLVLNEEPFKKIVNTNTQKTQPENIVVPDLFTVSYKNFPFIFTYYGVYTFDPNTELNQNNEQKYFQYIENISFIYDITNVTIHDNYITVFYGDMGADIFVIDEQNGSLSLSKKIEKEVVNSSIRDIRCTEDYIFILNKDGGLQIYSHKNDILLMKIPVKNARAFDMVYPHIIVIEWYYINENTIFKNTQFHEVRIENGIGILVSDNHIQQFFYSVYNEFVDKNRYMKTKQDINQSLFTKFSYKINKDFDSQLVENNHDVINYDNYYTFSVSNYGLQIHRLYIQNPILICENLESQNSIYQLTINSTCSKYYGEYMNENQLFLHQCQYLQNVEVFIESFSKSMTDTVIMVLQIAAFLILAIIILVYSYRRFKIRKARQRQTEKQQIYEINQQEQTDEQSNNQIGFATTMQANKSEQNIYDQTE</sequence>
<evidence type="ECO:0000256" key="3">
    <source>
        <dbReference type="ARBA" id="ARBA00022989"/>
    </source>
</evidence>
<gene>
    <name evidence="10" type="ORF">PPERSA_04412</name>
</gene>
<organism evidence="10 11">
    <name type="scientific">Pseudocohnilembus persalinus</name>
    <name type="common">Ciliate</name>
    <dbReference type="NCBI Taxonomy" id="266149"/>
    <lineage>
        <taxon>Eukaryota</taxon>
        <taxon>Sar</taxon>
        <taxon>Alveolata</taxon>
        <taxon>Ciliophora</taxon>
        <taxon>Intramacronucleata</taxon>
        <taxon>Oligohymenophorea</taxon>
        <taxon>Scuticociliatia</taxon>
        <taxon>Philasterida</taxon>
        <taxon>Pseudocohnilembidae</taxon>
        <taxon>Pseudocohnilembus</taxon>
    </lineage>
</organism>
<dbReference type="OrthoDB" id="414622at2759"/>
<evidence type="ECO:0000256" key="1">
    <source>
        <dbReference type="ARBA" id="ARBA00004141"/>
    </source>
</evidence>
<comment type="subcellular location">
    <subcellularLocation>
        <location evidence="1">Membrane</location>
        <topology evidence="1">Multi-pass membrane protein</topology>
    </subcellularLocation>
</comment>
<dbReference type="Proteomes" id="UP000054937">
    <property type="component" value="Unassembled WGS sequence"/>
</dbReference>
<evidence type="ECO:0000256" key="4">
    <source>
        <dbReference type="ARBA" id="ARBA00023136"/>
    </source>
</evidence>
<accession>A0A0V0QRI9</accession>
<feature type="transmembrane region" description="Helical" evidence="8">
    <location>
        <begin position="590"/>
        <end position="608"/>
    </location>
</feature>
<feature type="transmembrane region" description="Helical" evidence="8">
    <location>
        <begin position="314"/>
        <end position="330"/>
    </location>
</feature>
<name>A0A0V0QRI9_PSEPJ</name>
<dbReference type="SUPFAM" id="SSF82866">
    <property type="entry name" value="Multidrug efflux transporter AcrB transmembrane domain"/>
    <property type="match status" value="2"/>
</dbReference>
<keyword evidence="3 8" id="KW-1133">Transmembrane helix</keyword>
<evidence type="ECO:0000256" key="8">
    <source>
        <dbReference type="SAM" id="Phobius"/>
    </source>
</evidence>
<feature type="domain" description="SSD" evidence="9">
    <location>
        <begin position="846"/>
        <end position="979"/>
    </location>
</feature>
<feature type="transmembrane region" description="Helical" evidence="8">
    <location>
        <begin position="1507"/>
        <end position="1528"/>
    </location>
</feature>
<dbReference type="InterPro" id="IPR004869">
    <property type="entry name" value="MMPL_dom"/>
</dbReference>
<dbReference type="Pfam" id="PF03176">
    <property type="entry name" value="MMPL"/>
    <property type="match status" value="1"/>
</dbReference>
<dbReference type="InParanoid" id="A0A0V0QRI9"/>
<comment type="caution">
    <text evidence="10">The sequence shown here is derived from an EMBL/GenBank/DDBJ whole genome shotgun (WGS) entry which is preliminary data.</text>
</comment>